<dbReference type="GO" id="GO:0005829">
    <property type="term" value="C:cytosol"/>
    <property type="evidence" value="ECO:0007669"/>
    <property type="project" value="TreeGrafter"/>
</dbReference>
<dbReference type="AlphaFoldDB" id="A0A6V8PP09"/>
<dbReference type="GO" id="GO:0000175">
    <property type="term" value="F:3'-5'-RNA exonuclease activity"/>
    <property type="evidence" value="ECO:0007669"/>
    <property type="project" value="TreeGrafter"/>
</dbReference>
<feature type="non-terminal residue" evidence="3">
    <location>
        <position position="191"/>
    </location>
</feature>
<dbReference type="GO" id="GO:0006402">
    <property type="term" value="P:mRNA catabolic process"/>
    <property type="evidence" value="ECO:0007669"/>
    <property type="project" value="InterPro"/>
</dbReference>
<dbReference type="GO" id="GO:0003723">
    <property type="term" value="F:RNA binding"/>
    <property type="evidence" value="ECO:0007669"/>
    <property type="project" value="UniProtKB-KW"/>
</dbReference>
<dbReference type="InterPro" id="IPR027408">
    <property type="entry name" value="PNPase/RNase_PH_dom_sf"/>
</dbReference>
<evidence type="ECO:0000256" key="1">
    <source>
        <dbReference type="ARBA" id="ARBA00022884"/>
    </source>
</evidence>
<reference evidence="3 4" key="1">
    <citation type="journal article" date="2020" name="Front. Microbiol.">
        <title>Single-cell genomics of novel Actinobacteria with the Wood-Ljungdahl pathway discovered in a serpentinizing system.</title>
        <authorList>
            <person name="Merino N."/>
            <person name="Kawai M."/>
            <person name="Boyd E.S."/>
            <person name="Colman D.R."/>
            <person name="McGlynn S.E."/>
            <person name="Nealson K.H."/>
            <person name="Kurokawa K."/>
            <person name="Hongoh Y."/>
        </authorList>
    </citation>
    <scope>NUCLEOTIDE SEQUENCE [LARGE SCALE GENOMIC DNA]</scope>
    <source>
        <strain evidence="3 4">S42</strain>
    </source>
</reference>
<name>A0A6V8PP09_9ACTN</name>
<dbReference type="Pfam" id="PF01138">
    <property type="entry name" value="RNase_PH"/>
    <property type="match status" value="1"/>
</dbReference>
<dbReference type="GO" id="GO:0004654">
    <property type="term" value="F:polyribonucleotide nucleotidyltransferase activity"/>
    <property type="evidence" value="ECO:0007669"/>
    <property type="project" value="InterPro"/>
</dbReference>
<gene>
    <name evidence="3" type="ORF">HKBW3S42_02262</name>
</gene>
<dbReference type="SUPFAM" id="SSF54211">
    <property type="entry name" value="Ribosomal protein S5 domain 2-like"/>
    <property type="match status" value="1"/>
</dbReference>
<dbReference type="InterPro" id="IPR020568">
    <property type="entry name" value="Ribosomal_Su5_D2-typ_SF"/>
</dbReference>
<evidence type="ECO:0000259" key="2">
    <source>
        <dbReference type="Pfam" id="PF01138"/>
    </source>
</evidence>
<accession>A0A6V8PP09</accession>
<feature type="non-terminal residue" evidence="3">
    <location>
        <position position="1"/>
    </location>
</feature>
<dbReference type="Gene3D" id="3.30.230.70">
    <property type="entry name" value="GHMP Kinase, N-terminal domain"/>
    <property type="match status" value="1"/>
</dbReference>
<evidence type="ECO:0000313" key="3">
    <source>
        <dbReference type="EMBL" id="GFP33923.1"/>
    </source>
</evidence>
<protein>
    <submittedName>
        <fullName evidence="3">Polyribonucleotide nucleotidyltransferase</fullName>
    </submittedName>
</protein>
<comment type="caution">
    <text evidence="3">The sequence shown here is derived from an EMBL/GenBank/DDBJ whole genome shotgun (WGS) entry which is preliminary data.</text>
</comment>
<dbReference type="PANTHER" id="PTHR11252:SF0">
    <property type="entry name" value="POLYRIBONUCLEOTIDE NUCLEOTIDYLTRANSFERASE 1, MITOCHONDRIAL"/>
    <property type="match status" value="1"/>
</dbReference>
<dbReference type="EMBL" id="BLSA01000812">
    <property type="protein sequence ID" value="GFP33923.1"/>
    <property type="molecule type" value="Genomic_DNA"/>
</dbReference>
<dbReference type="PANTHER" id="PTHR11252">
    <property type="entry name" value="POLYRIBONUCLEOTIDE NUCLEOTIDYLTRANSFERASE"/>
    <property type="match status" value="1"/>
</dbReference>
<dbReference type="InterPro" id="IPR012162">
    <property type="entry name" value="PNPase"/>
</dbReference>
<proteinExistence type="predicted"/>
<dbReference type="InterPro" id="IPR001247">
    <property type="entry name" value="ExoRNase_PH_dom1"/>
</dbReference>
<dbReference type="Proteomes" id="UP000568877">
    <property type="component" value="Unassembled WGS sequence"/>
</dbReference>
<feature type="domain" description="Exoribonuclease phosphorolytic" evidence="2">
    <location>
        <begin position="27"/>
        <end position="159"/>
    </location>
</feature>
<keyword evidence="1" id="KW-0694">RNA-binding</keyword>
<organism evidence="3 4">
    <name type="scientific">Candidatus Hakubella thermalkaliphila</name>
    <dbReference type="NCBI Taxonomy" id="2754717"/>
    <lineage>
        <taxon>Bacteria</taxon>
        <taxon>Bacillati</taxon>
        <taxon>Actinomycetota</taxon>
        <taxon>Actinomycetota incertae sedis</taxon>
        <taxon>Candidatus Hakubellales</taxon>
        <taxon>Candidatus Hakubellaceae</taxon>
        <taxon>Candidatus Hakubella</taxon>
    </lineage>
</organism>
<sequence>FFKLEKDLVRRMIIESGIRSDGRKPDEIRHISSRVGLLPRAHGSALFVRGETQALVVATLGTADDEQRIDSLEGESYKTFILHYNFPPCSVGEVKPLRSPGRREIGHGVLAERALKSVIPSKEVFPYTIRIVSDILESNGSSSMATVCGGTLALVDAGVTIKAPVAGIAMGLGQEGDKNIVLKDILGLEDQ</sequence>
<keyword evidence="3" id="KW-0808">Transferase</keyword>
<evidence type="ECO:0000313" key="4">
    <source>
        <dbReference type="Proteomes" id="UP000568877"/>
    </source>
</evidence>